<dbReference type="InterPro" id="IPR012337">
    <property type="entry name" value="RNaseH-like_sf"/>
</dbReference>
<evidence type="ECO:0000256" key="5">
    <source>
        <dbReference type="ARBA" id="ARBA00023125"/>
    </source>
</evidence>
<keyword evidence="2" id="KW-0479">Metal-binding</keyword>
<comment type="subcellular location">
    <subcellularLocation>
        <location evidence="1">Nucleus</location>
    </subcellularLocation>
</comment>
<dbReference type="AlphaFoldDB" id="A0AAW1HYG7"/>
<keyword evidence="4" id="KW-0862">Zinc</keyword>
<protein>
    <recommendedName>
        <fullName evidence="7">hAT-like transposase RNase-H fold domain-containing protein</fullName>
    </recommendedName>
</protein>
<keyword evidence="9" id="KW-1185">Reference proteome</keyword>
<comment type="caution">
    <text evidence="8">The sequence shown here is derived from an EMBL/GenBank/DDBJ whole genome shotgun (WGS) entry which is preliminary data.</text>
</comment>
<dbReference type="Pfam" id="PF14372">
    <property type="entry name" value="hAT-like_RNase-H"/>
    <property type="match status" value="1"/>
</dbReference>
<dbReference type="PANTHER" id="PTHR46481:SF10">
    <property type="entry name" value="ZINC FINGER BED DOMAIN-CONTAINING PROTEIN 39"/>
    <property type="match status" value="1"/>
</dbReference>
<sequence>MTGSAKQHVIVGDEEDDLPCNTKGPHVNSRRRRLTSEVWEHMAREVLPDKTIKATCNYYETVLNASKNIGTSHMKRHICTCPKRVSHDIRNYCISGNFSDNSNSISMSMRNPSANLDDVRRKSEHTDDQYMCITAHWIDRSLTPPFDGQSVADEKALFLGQCKIDNKVLGFTVDNASYNDSMIGFLKFDLSRQKKLCSYYIINLVVQAGLKLIDHVVFKIKNVVKHFKHSIPKQKHFYSVAQTMFHLNTRKKLRGDNLIRWNSTFFMLDRFIYYKDVVDHVVGRDKDIQIFYDITNMFSASKTPTSNLYFHGVWKIYKKLSDVSEGPLTSLSIMAKEMEKKFEKYWSDYSLLHSCAAEVVNNIKTTLVELFDCYREASGSGYPTFISTTATTTKTRTDDVDQEDMDFLEFVNKRKKLDNKKSKLELYLDESFEDCESRSPLVRPLIVKGGYDNSDKTAIADMDKTFRHVGHFLTGQARPMSVQTRKRSALPESNLVNTEPTWRLLGNRDSTMARDKDFRGFWKITFSLEKLISAFHIEFYTHLTP</sequence>
<feature type="domain" description="hAT-like transposase RNase-H fold" evidence="7">
    <location>
        <begin position="299"/>
        <end position="369"/>
    </location>
</feature>
<dbReference type="InterPro" id="IPR052035">
    <property type="entry name" value="ZnF_BED_domain_contain"/>
</dbReference>
<evidence type="ECO:0000256" key="1">
    <source>
        <dbReference type="ARBA" id="ARBA00004123"/>
    </source>
</evidence>
<accession>A0AAW1HYG7</accession>
<dbReference type="SUPFAM" id="SSF53098">
    <property type="entry name" value="Ribonuclease H-like"/>
    <property type="match status" value="1"/>
</dbReference>
<evidence type="ECO:0000256" key="2">
    <source>
        <dbReference type="ARBA" id="ARBA00022723"/>
    </source>
</evidence>
<dbReference type="SMART" id="SM00614">
    <property type="entry name" value="ZnF_BED"/>
    <property type="match status" value="1"/>
</dbReference>
<dbReference type="Proteomes" id="UP001443914">
    <property type="component" value="Unassembled WGS sequence"/>
</dbReference>
<reference evidence="8" key="1">
    <citation type="submission" date="2024-03" db="EMBL/GenBank/DDBJ databases">
        <title>WGS assembly of Saponaria officinalis var. Norfolk2.</title>
        <authorList>
            <person name="Jenkins J."/>
            <person name="Shu S."/>
            <person name="Grimwood J."/>
            <person name="Barry K."/>
            <person name="Goodstein D."/>
            <person name="Schmutz J."/>
            <person name="Leebens-Mack J."/>
            <person name="Osbourn A."/>
        </authorList>
    </citation>
    <scope>NUCLEOTIDE SEQUENCE [LARGE SCALE GENOMIC DNA]</scope>
    <source>
        <strain evidence="8">JIC</strain>
    </source>
</reference>
<dbReference type="EMBL" id="JBDFQZ010000010">
    <property type="protein sequence ID" value="KAK9682072.1"/>
    <property type="molecule type" value="Genomic_DNA"/>
</dbReference>
<dbReference type="InterPro" id="IPR025525">
    <property type="entry name" value="hAT-like_transposase_RNase-H"/>
</dbReference>
<evidence type="ECO:0000313" key="9">
    <source>
        <dbReference type="Proteomes" id="UP001443914"/>
    </source>
</evidence>
<dbReference type="PANTHER" id="PTHR46481">
    <property type="entry name" value="ZINC FINGER BED DOMAIN-CONTAINING PROTEIN 4"/>
    <property type="match status" value="1"/>
</dbReference>
<evidence type="ECO:0000259" key="7">
    <source>
        <dbReference type="Pfam" id="PF14372"/>
    </source>
</evidence>
<proteinExistence type="predicted"/>
<evidence type="ECO:0000256" key="4">
    <source>
        <dbReference type="ARBA" id="ARBA00022833"/>
    </source>
</evidence>
<evidence type="ECO:0000256" key="6">
    <source>
        <dbReference type="ARBA" id="ARBA00023242"/>
    </source>
</evidence>
<keyword evidence="3" id="KW-0863">Zinc-finger</keyword>
<organism evidence="8 9">
    <name type="scientific">Saponaria officinalis</name>
    <name type="common">Common soapwort</name>
    <name type="synonym">Lychnis saponaria</name>
    <dbReference type="NCBI Taxonomy" id="3572"/>
    <lineage>
        <taxon>Eukaryota</taxon>
        <taxon>Viridiplantae</taxon>
        <taxon>Streptophyta</taxon>
        <taxon>Embryophyta</taxon>
        <taxon>Tracheophyta</taxon>
        <taxon>Spermatophyta</taxon>
        <taxon>Magnoliopsida</taxon>
        <taxon>eudicotyledons</taxon>
        <taxon>Gunneridae</taxon>
        <taxon>Pentapetalae</taxon>
        <taxon>Caryophyllales</taxon>
        <taxon>Caryophyllaceae</taxon>
        <taxon>Caryophylleae</taxon>
        <taxon>Saponaria</taxon>
    </lineage>
</organism>
<dbReference type="GO" id="GO:0005634">
    <property type="term" value="C:nucleus"/>
    <property type="evidence" value="ECO:0007669"/>
    <property type="project" value="UniProtKB-SubCell"/>
</dbReference>
<dbReference type="GO" id="GO:0003677">
    <property type="term" value="F:DNA binding"/>
    <property type="evidence" value="ECO:0007669"/>
    <property type="project" value="UniProtKB-KW"/>
</dbReference>
<evidence type="ECO:0000256" key="3">
    <source>
        <dbReference type="ARBA" id="ARBA00022771"/>
    </source>
</evidence>
<evidence type="ECO:0000313" key="8">
    <source>
        <dbReference type="EMBL" id="KAK9682072.1"/>
    </source>
</evidence>
<keyword evidence="6" id="KW-0539">Nucleus</keyword>
<gene>
    <name evidence="8" type="ORF">RND81_10G048200</name>
</gene>
<dbReference type="GO" id="GO:0008270">
    <property type="term" value="F:zinc ion binding"/>
    <property type="evidence" value="ECO:0007669"/>
    <property type="project" value="UniProtKB-KW"/>
</dbReference>
<keyword evidence="5" id="KW-0238">DNA-binding</keyword>
<name>A0AAW1HYG7_SAPOF</name>